<name>A0A3M8CLJ7_9BACL</name>
<dbReference type="AlphaFoldDB" id="A0A3M8CLJ7"/>
<protein>
    <submittedName>
        <fullName evidence="1">Uncharacterized protein</fullName>
    </submittedName>
</protein>
<organism evidence="1 2">
    <name type="scientific">Brevibacillus panacihumi</name>
    <dbReference type="NCBI Taxonomy" id="497735"/>
    <lineage>
        <taxon>Bacteria</taxon>
        <taxon>Bacillati</taxon>
        <taxon>Bacillota</taxon>
        <taxon>Bacilli</taxon>
        <taxon>Bacillales</taxon>
        <taxon>Paenibacillaceae</taxon>
        <taxon>Brevibacillus</taxon>
    </lineage>
</organism>
<evidence type="ECO:0000313" key="2">
    <source>
        <dbReference type="Proteomes" id="UP000281915"/>
    </source>
</evidence>
<dbReference type="RefSeq" id="WP_122914501.1">
    <property type="nucleotide sequence ID" value="NZ_RHHT01000038.1"/>
</dbReference>
<dbReference type="EMBL" id="RHHT01000038">
    <property type="protein sequence ID" value="RNB76498.1"/>
    <property type="molecule type" value="Genomic_DNA"/>
</dbReference>
<comment type="caution">
    <text evidence="1">The sequence shown here is derived from an EMBL/GenBank/DDBJ whole genome shotgun (WGS) entry which is preliminary data.</text>
</comment>
<proteinExistence type="predicted"/>
<evidence type="ECO:0000313" key="1">
    <source>
        <dbReference type="EMBL" id="RNB76498.1"/>
    </source>
</evidence>
<sequence length="66" mass="8283">MHREQAVEKMTSCTYEELEEWKKHVLFCLKWHKRDQNQYEIDDCEFLLEKIEEQLARLDEQRRLGR</sequence>
<dbReference type="Proteomes" id="UP000281915">
    <property type="component" value="Unassembled WGS sequence"/>
</dbReference>
<gene>
    <name evidence="1" type="ORF">EDM58_17720</name>
</gene>
<accession>A0A3M8CLJ7</accession>
<reference evidence="1 2" key="1">
    <citation type="submission" date="2018-10" db="EMBL/GenBank/DDBJ databases">
        <title>Phylogenomics of Brevibacillus.</title>
        <authorList>
            <person name="Dunlap C."/>
        </authorList>
    </citation>
    <scope>NUCLEOTIDE SEQUENCE [LARGE SCALE GENOMIC DNA]</scope>
    <source>
        <strain evidence="1 2">JCM 15085</strain>
    </source>
</reference>